<evidence type="ECO:0000256" key="2">
    <source>
        <dbReference type="ARBA" id="ARBA00007430"/>
    </source>
</evidence>
<feature type="transmembrane region" description="Helical" evidence="7">
    <location>
        <begin position="350"/>
        <end position="372"/>
    </location>
</feature>
<feature type="transmembrane region" description="Helical" evidence="7">
    <location>
        <begin position="378"/>
        <end position="395"/>
    </location>
</feature>
<protein>
    <recommendedName>
        <fullName evidence="10">Lipopolysaccharide biosynthesis protein</fullName>
    </recommendedName>
</protein>
<dbReference type="Proteomes" id="UP000309450">
    <property type="component" value="Unassembled WGS sequence"/>
</dbReference>
<keyword evidence="3" id="KW-1003">Cell membrane</keyword>
<keyword evidence="9" id="KW-1185">Reference proteome</keyword>
<evidence type="ECO:0000256" key="4">
    <source>
        <dbReference type="ARBA" id="ARBA00022692"/>
    </source>
</evidence>
<feature type="transmembrane region" description="Helical" evidence="7">
    <location>
        <begin position="107"/>
        <end position="127"/>
    </location>
</feature>
<dbReference type="RefSeq" id="WP_136394678.1">
    <property type="nucleotide sequence ID" value="NZ_SSND01000002.1"/>
</dbReference>
<evidence type="ECO:0000256" key="7">
    <source>
        <dbReference type="SAM" id="Phobius"/>
    </source>
</evidence>
<keyword evidence="6 7" id="KW-0472">Membrane</keyword>
<accession>A0A4S3MPV1</accession>
<evidence type="ECO:0008006" key="10">
    <source>
        <dbReference type="Google" id="ProtNLM"/>
    </source>
</evidence>
<keyword evidence="5 7" id="KW-1133">Transmembrane helix</keyword>
<feature type="transmembrane region" description="Helical" evidence="7">
    <location>
        <begin position="208"/>
        <end position="231"/>
    </location>
</feature>
<dbReference type="AlphaFoldDB" id="A0A4S3MPV1"/>
<proteinExistence type="inferred from homology"/>
<dbReference type="EMBL" id="SSND01000002">
    <property type="protein sequence ID" value="THD83785.1"/>
    <property type="molecule type" value="Genomic_DNA"/>
</dbReference>
<evidence type="ECO:0000256" key="1">
    <source>
        <dbReference type="ARBA" id="ARBA00004651"/>
    </source>
</evidence>
<evidence type="ECO:0000313" key="8">
    <source>
        <dbReference type="EMBL" id="THD83785.1"/>
    </source>
</evidence>
<dbReference type="Pfam" id="PF13440">
    <property type="entry name" value="Polysacc_synt_3"/>
    <property type="match status" value="1"/>
</dbReference>
<feature type="transmembrane region" description="Helical" evidence="7">
    <location>
        <begin position="407"/>
        <end position="428"/>
    </location>
</feature>
<dbReference type="InterPro" id="IPR050833">
    <property type="entry name" value="Poly_Biosynth_Transport"/>
</dbReference>
<feature type="transmembrane region" description="Helical" evidence="7">
    <location>
        <begin position="315"/>
        <end position="338"/>
    </location>
</feature>
<sequence>MSVLRAGAWTAASRVLAQASQFIIFLVAVRLLSAAEFGVFAVVAAWTVILSQFSLAGWPEFVMQWAGTTRRLRQVLAVCLFVGTGFAALGVVAAHVLPYDDDATLRLMWVLALWIPVVSLGATYAGILNLQDRLVPAAIASSLGELANLAVSIAALLNGDGVLALAYGRLAGGLVWLLAVFVLVRLWPDPRMTLAEFLEVFRFSSRIIAVRLLLNLRLYAGTLVIGFYLGAADAGYFRAAQRLVGALSEVLGEPTRVLAWSLFRAARNASSGPQVDFRDTANRFFSALLVVSVPLFAVLALLAEDLVAVVLGPEWGPAVPVVRILAIAYALYASGAATEAILSLAGRIGLLPWLVAAYAVIGVALTVIAAHWGLEATAWAQVAAATVIFVTTMLVQFHAARIRWVEILARLWAMPVALAVALGLAWGFNGLAPLQVWPAALRLVLSSVVALVVYSGALMVVDRRFLRLILDRRKGD</sequence>
<comment type="subcellular location">
    <subcellularLocation>
        <location evidence="1">Cell membrane</location>
        <topology evidence="1">Multi-pass membrane protein</topology>
    </subcellularLocation>
</comment>
<organism evidence="8 9">
    <name type="scientific">Aliigemmobacter aestuarii</name>
    <dbReference type="NCBI Taxonomy" id="1445661"/>
    <lineage>
        <taxon>Bacteria</taxon>
        <taxon>Pseudomonadati</taxon>
        <taxon>Pseudomonadota</taxon>
        <taxon>Alphaproteobacteria</taxon>
        <taxon>Rhodobacterales</taxon>
        <taxon>Paracoccaceae</taxon>
        <taxon>Aliigemmobacter</taxon>
    </lineage>
</organism>
<dbReference type="OrthoDB" id="7840749at2"/>
<gene>
    <name evidence="8" type="ORF">E7811_11040</name>
</gene>
<feature type="transmembrane region" description="Helical" evidence="7">
    <location>
        <begin position="440"/>
        <end position="461"/>
    </location>
</feature>
<dbReference type="PANTHER" id="PTHR30250">
    <property type="entry name" value="PST FAMILY PREDICTED COLANIC ACID TRANSPORTER"/>
    <property type="match status" value="1"/>
</dbReference>
<dbReference type="GO" id="GO:0005886">
    <property type="term" value="C:plasma membrane"/>
    <property type="evidence" value="ECO:0007669"/>
    <property type="project" value="UniProtKB-SubCell"/>
</dbReference>
<evidence type="ECO:0000256" key="3">
    <source>
        <dbReference type="ARBA" id="ARBA00022475"/>
    </source>
</evidence>
<feature type="transmembrane region" description="Helical" evidence="7">
    <location>
        <begin position="284"/>
        <end position="303"/>
    </location>
</feature>
<name>A0A4S3MPV1_9RHOB</name>
<comment type="caution">
    <text evidence="8">The sequence shown here is derived from an EMBL/GenBank/DDBJ whole genome shotgun (WGS) entry which is preliminary data.</text>
</comment>
<feature type="transmembrane region" description="Helical" evidence="7">
    <location>
        <begin position="163"/>
        <end position="187"/>
    </location>
</feature>
<feature type="transmembrane region" description="Helical" evidence="7">
    <location>
        <begin position="39"/>
        <end position="63"/>
    </location>
</feature>
<keyword evidence="4 7" id="KW-0812">Transmembrane</keyword>
<evidence type="ECO:0000313" key="9">
    <source>
        <dbReference type="Proteomes" id="UP000309450"/>
    </source>
</evidence>
<evidence type="ECO:0000256" key="5">
    <source>
        <dbReference type="ARBA" id="ARBA00022989"/>
    </source>
</evidence>
<dbReference type="PANTHER" id="PTHR30250:SF10">
    <property type="entry name" value="LIPOPOLYSACCHARIDE BIOSYNTHESIS PROTEIN WZXC"/>
    <property type="match status" value="1"/>
</dbReference>
<reference evidence="8 9" key="1">
    <citation type="submission" date="2019-04" db="EMBL/GenBank/DDBJ databases">
        <title>Draft genome sequence of Gemmobacter aestuarii sp. nov.</title>
        <authorList>
            <person name="Hameed A."/>
            <person name="Lin S.-Y."/>
            <person name="Shahina M."/>
            <person name="Lai W.-A."/>
            <person name="Young C.-C."/>
        </authorList>
    </citation>
    <scope>NUCLEOTIDE SEQUENCE [LARGE SCALE GENOMIC DNA]</scope>
    <source>
        <strain evidence="8 9">CC-PW-75</strain>
    </source>
</reference>
<feature type="transmembrane region" description="Helical" evidence="7">
    <location>
        <begin position="12"/>
        <end position="33"/>
    </location>
</feature>
<evidence type="ECO:0000256" key="6">
    <source>
        <dbReference type="ARBA" id="ARBA00023136"/>
    </source>
</evidence>
<feature type="transmembrane region" description="Helical" evidence="7">
    <location>
        <begin position="75"/>
        <end position="95"/>
    </location>
</feature>
<comment type="similarity">
    <text evidence="2">Belongs to the polysaccharide synthase family.</text>
</comment>